<dbReference type="EMBL" id="CATQJA010001411">
    <property type="protein sequence ID" value="CAJ0567155.1"/>
    <property type="molecule type" value="Genomic_DNA"/>
</dbReference>
<sequence length="359" mass="42865">MSYDDTPEFVKHQGRPPSDTPMTEFEKKYMANASEVPATYEPEKQQKILMLIVVQKGTKLATYSQALSSMECYAKRQGYDYRLVEDKEYPMCKQKDFMFRRHCIVLQFLPDYDFLVFLDGDMAVVNPDRRYEEWIDPNADLTLYERIGNWEFAAGSYIARNCDWTKEFLRLFADYETQIPRSFHGTDNGALHIFIAEMLYPDLHEDLKTCWEIYRKSRNYETLFIYEACVRNVMGFRRNVEHLKIMPKGTSWVRDIWLTDSRWSREHDFMLHALQQQRRLAFNSNMVDRANMGSKHLHYYDPFLPNANWTGCADPEFKWPLDERLIVANEVITSTLQRLKKQTEKERWKMAGKVEKWVY</sequence>
<organism evidence="2 3">
    <name type="scientific">Mesorhabditis spiculigera</name>
    <dbReference type="NCBI Taxonomy" id="96644"/>
    <lineage>
        <taxon>Eukaryota</taxon>
        <taxon>Metazoa</taxon>
        <taxon>Ecdysozoa</taxon>
        <taxon>Nematoda</taxon>
        <taxon>Chromadorea</taxon>
        <taxon>Rhabditida</taxon>
        <taxon>Rhabditina</taxon>
        <taxon>Rhabditomorpha</taxon>
        <taxon>Rhabditoidea</taxon>
        <taxon>Rhabditidae</taxon>
        <taxon>Mesorhabditinae</taxon>
        <taxon>Mesorhabditis</taxon>
    </lineage>
</organism>
<name>A0AA36CFG8_9BILA</name>
<reference evidence="2" key="1">
    <citation type="submission" date="2023-06" db="EMBL/GenBank/DDBJ databases">
        <authorList>
            <person name="Delattre M."/>
        </authorList>
    </citation>
    <scope>NUCLEOTIDE SEQUENCE</scope>
    <source>
        <strain evidence="2">AF72</strain>
    </source>
</reference>
<dbReference type="AlphaFoldDB" id="A0AA36CFG8"/>
<evidence type="ECO:0000313" key="2">
    <source>
        <dbReference type="EMBL" id="CAJ0567155.1"/>
    </source>
</evidence>
<comment type="caution">
    <text evidence="2">The sequence shown here is derived from an EMBL/GenBank/DDBJ whole genome shotgun (WGS) entry which is preliminary data.</text>
</comment>
<proteinExistence type="predicted"/>
<evidence type="ECO:0000256" key="1">
    <source>
        <dbReference type="SAM" id="MobiDB-lite"/>
    </source>
</evidence>
<feature type="region of interest" description="Disordered" evidence="1">
    <location>
        <begin position="1"/>
        <end position="21"/>
    </location>
</feature>
<dbReference type="PANTHER" id="PTHR31562">
    <property type="entry name" value="PROTEIN CBG18972"/>
    <property type="match status" value="1"/>
</dbReference>
<accession>A0AA36CFG8</accession>
<dbReference type="PANTHER" id="PTHR31562:SF9">
    <property type="entry name" value="GLYCOSYLTRANSFERASE FAMILY 8 PROTEIN"/>
    <property type="match status" value="1"/>
</dbReference>
<dbReference type="Pfam" id="PF03314">
    <property type="entry name" value="DUF273"/>
    <property type="match status" value="1"/>
</dbReference>
<dbReference type="InterPro" id="IPR004988">
    <property type="entry name" value="DUF273"/>
</dbReference>
<dbReference type="Proteomes" id="UP001177023">
    <property type="component" value="Unassembled WGS sequence"/>
</dbReference>
<protein>
    <submittedName>
        <fullName evidence="2">Uncharacterized protein</fullName>
    </submittedName>
</protein>
<evidence type="ECO:0000313" key="3">
    <source>
        <dbReference type="Proteomes" id="UP001177023"/>
    </source>
</evidence>
<dbReference type="Gene3D" id="3.90.550.10">
    <property type="entry name" value="Spore Coat Polysaccharide Biosynthesis Protein SpsA, Chain A"/>
    <property type="match status" value="1"/>
</dbReference>
<feature type="non-terminal residue" evidence="2">
    <location>
        <position position="359"/>
    </location>
</feature>
<gene>
    <name evidence="2" type="ORF">MSPICULIGERA_LOCUS5717</name>
</gene>
<keyword evidence="3" id="KW-1185">Reference proteome</keyword>
<dbReference type="InterPro" id="IPR029044">
    <property type="entry name" value="Nucleotide-diphossugar_trans"/>
</dbReference>